<feature type="signal peptide" evidence="2">
    <location>
        <begin position="1"/>
        <end position="16"/>
    </location>
</feature>
<protein>
    <submittedName>
        <fullName evidence="3">Uncharacterized protein</fullName>
    </submittedName>
</protein>
<evidence type="ECO:0000313" key="4">
    <source>
        <dbReference type="Proteomes" id="UP000091857"/>
    </source>
</evidence>
<evidence type="ECO:0000256" key="1">
    <source>
        <dbReference type="SAM" id="Phobius"/>
    </source>
</evidence>
<feature type="chain" id="PRO_5012180698" evidence="2">
    <location>
        <begin position="17"/>
        <end position="63"/>
    </location>
</feature>
<comment type="caution">
    <text evidence="3">The sequence shown here is derived from an EMBL/GenBank/DDBJ whole genome shotgun (WGS) entry which is preliminary data.</text>
</comment>
<gene>
    <name evidence="3" type="ORF">MANES_08G050100v8</name>
</gene>
<evidence type="ECO:0000313" key="3">
    <source>
        <dbReference type="EMBL" id="OAY43198.1"/>
    </source>
</evidence>
<sequence>MLKLLVLLLLDLSCLGLFVRMLKPCFSVLVCFFCDGFYWFIACNKGGIIRRSGHRFLKFSILF</sequence>
<evidence type="ECO:0000256" key="2">
    <source>
        <dbReference type="SAM" id="SignalP"/>
    </source>
</evidence>
<keyword evidence="1" id="KW-0812">Transmembrane</keyword>
<keyword evidence="4" id="KW-1185">Reference proteome</keyword>
<organism evidence="3 4">
    <name type="scientific">Manihot esculenta</name>
    <name type="common">Cassava</name>
    <name type="synonym">Jatropha manihot</name>
    <dbReference type="NCBI Taxonomy" id="3983"/>
    <lineage>
        <taxon>Eukaryota</taxon>
        <taxon>Viridiplantae</taxon>
        <taxon>Streptophyta</taxon>
        <taxon>Embryophyta</taxon>
        <taxon>Tracheophyta</taxon>
        <taxon>Spermatophyta</taxon>
        <taxon>Magnoliopsida</taxon>
        <taxon>eudicotyledons</taxon>
        <taxon>Gunneridae</taxon>
        <taxon>Pentapetalae</taxon>
        <taxon>rosids</taxon>
        <taxon>fabids</taxon>
        <taxon>Malpighiales</taxon>
        <taxon>Euphorbiaceae</taxon>
        <taxon>Crotonoideae</taxon>
        <taxon>Manihoteae</taxon>
        <taxon>Manihot</taxon>
    </lineage>
</organism>
<dbReference type="AlphaFoldDB" id="A0A2C9VDJ8"/>
<keyword evidence="2" id="KW-0732">Signal</keyword>
<feature type="transmembrane region" description="Helical" evidence="1">
    <location>
        <begin position="26"/>
        <end position="48"/>
    </location>
</feature>
<reference evidence="4" key="1">
    <citation type="journal article" date="2016" name="Nat. Biotechnol.">
        <title>Sequencing wild and cultivated cassava and related species reveals extensive interspecific hybridization and genetic diversity.</title>
        <authorList>
            <person name="Bredeson J.V."/>
            <person name="Lyons J.B."/>
            <person name="Prochnik S.E."/>
            <person name="Wu G.A."/>
            <person name="Ha C.M."/>
            <person name="Edsinger-Gonzales E."/>
            <person name="Grimwood J."/>
            <person name="Schmutz J."/>
            <person name="Rabbi I.Y."/>
            <person name="Egesi C."/>
            <person name="Nauluvula P."/>
            <person name="Lebot V."/>
            <person name="Ndunguru J."/>
            <person name="Mkamilo G."/>
            <person name="Bart R.S."/>
            <person name="Setter T.L."/>
            <person name="Gleadow R.M."/>
            <person name="Kulakow P."/>
            <person name="Ferguson M.E."/>
            <person name="Rounsley S."/>
            <person name="Rokhsar D.S."/>
        </authorList>
    </citation>
    <scope>NUCLEOTIDE SEQUENCE [LARGE SCALE GENOMIC DNA]</scope>
    <source>
        <strain evidence="4">cv. AM560-2</strain>
    </source>
</reference>
<proteinExistence type="predicted"/>
<dbReference type="Gramene" id="Manes.08G050100.1.v8.1">
    <property type="protein sequence ID" value="Manes.08G050100.1.v8.1.CDS.1"/>
    <property type="gene ID" value="Manes.08G050100.v8.1"/>
</dbReference>
<keyword evidence="1" id="KW-0472">Membrane</keyword>
<dbReference type="EMBL" id="CM004394">
    <property type="protein sequence ID" value="OAY43198.1"/>
    <property type="molecule type" value="Genomic_DNA"/>
</dbReference>
<dbReference type="Proteomes" id="UP000091857">
    <property type="component" value="Chromosome 8"/>
</dbReference>
<accession>A0A2C9VDJ8</accession>
<name>A0A2C9VDJ8_MANES</name>
<keyword evidence="1" id="KW-1133">Transmembrane helix</keyword>